<gene>
    <name evidence="6" type="ORF">GGR38_003333</name>
</gene>
<evidence type="ECO:0000256" key="4">
    <source>
        <dbReference type="ARBA" id="ARBA00051334"/>
    </source>
</evidence>
<dbReference type="CDD" id="cd04301">
    <property type="entry name" value="NAT_SF"/>
    <property type="match status" value="1"/>
</dbReference>
<evidence type="ECO:0000313" key="7">
    <source>
        <dbReference type="Proteomes" id="UP000548867"/>
    </source>
</evidence>
<dbReference type="RefSeq" id="WP_183627257.1">
    <property type="nucleotide sequence ID" value="NZ_JACIDX010000013.1"/>
</dbReference>
<evidence type="ECO:0000259" key="5">
    <source>
        <dbReference type="PROSITE" id="PS51186"/>
    </source>
</evidence>
<reference evidence="6 7" key="1">
    <citation type="submission" date="2020-08" db="EMBL/GenBank/DDBJ databases">
        <title>Genomic Encyclopedia of Type Strains, Phase IV (KMG-IV): sequencing the most valuable type-strain genomes for metagenomic binning, comparative biology and taxonomic classification.</title>
        <authorList>
            <person name="Goeker M."/>
        </authorList>
    </citation>
    <scope>NUCLEOTIDE SEQUENCE [LARGE SCALE GENOMIC DNA]</scope>
    <source>
        <strain evidence="6 7">DSM 27057</strain>
    </source>
</reference>
<protein>
    <submittedName>
        <fullName evidence="6">Phosphinothricin acetyltransferase</fullName>
        <ecNumber evidence="6">2.3.1.183</ecNumber>
    </submittedName>
</protein>
<comment type="caution">
    <text evidence="6">The sequence shown here is derived from an EMBL/GenBank/DDBJ whole genome shotgun (WGS) entry which is preliminary data.</text>
</comment>
<dbReference type="InterPro" id="IPR016181">
    <property type="entry name" value="Acyl_CoA_acyltransferase"/>
</dbReference>
<dbReference type="SUPFAM" id="SSF55729">
    <property type="entry name" value="Acyl-CoA N-acyltransferases (Nat)"/>
    <property type="match status" value="1"/>
</dbReference>
<dbReference type="FunFam" id="3.40.630.30:FF:000026">
    <property type="entry name" value="Phosphinothricin acetyltransferase"/>
    <property type="match status" value="1"/>
</dbReference>
<dbReference type="EMBL" id="JACIDX010000013">
    <property type="protein sequence ID" value="MBB3956370.1"/>
    <property type="molecule type" value="Genomic_DNA"/>
</dbReference>
<feature type="domain" description="N-acetyltransferase" evidence="5">
    <location>
        <begin position="1"/>
        <end position="163"/>
    </location>
</feature>
<organism evidence="6 7">
    <name type="scientific">Novosphingobium sediminicola</name>
    <dbReference type="NCBI Taxonomy" id="563162"/>
    <lineage>
        <taxon>Bacteria</taxon>
        <taxon>Pseudomonadati</taxon>
        <taxon>Pseudomonadota</taxon>
        <taxon>Alphaproteobacteria</taxon>
        <taxon>Sphingomonadales</taxon>
        <taxon>Sphingomonadaceae</taxon>
        <taxon>Novosphingobium</taxon>
    </lineage>
</organism>
<dbReference type="Proteomes" id="UP000548867">
    <property type="component" value="Unassembled WGS sequence"/>
</dbReference>
<dbReference type="PANTHER" id="PTHR43072:SF23">
    <property type="entry name" value="UPF0039 PROTEIN C11D3.02C"/>
    <property type="match status" value="1"/>
</dbReference>
<dbReference type="Pfam" id="PF00583">
    <property type="entry name" value="Acetyltransf_1"/>
    <property type="match status" value="1"/>
</dbReference>
<evidence type="ECO:0000256" key="3">
    <source>
        <dbReference type="ARBA" id="ARBA00050603"/>
    </source>
</evidence>
<dbReference type="InterPro" id="IPR000182">
    <property type="entry name" value="GNAT_dom"/>
</dbReference>
<name>A0A7W6CJ40_9SPHN</name>
<dbReference type="EC" id="2.3.1.183" evidence="6"/>
<comment type="catalytic activity">
    <reaction evidence="4">
        <text>L-methionine sulfone + acetyl-CoA = N-acetyl-L-methionine sulfone + CoA + H(+)</text>
        <dbReference type="Rhea" id="RHEA:47656"/>
        <dbReference type="ChEBI" id="CHEBI:15378"/>
        <dbReference type="ChEBI" id="CHEBI:57287"/>
        <dbReference type="ChEBI" id="CHEBI:57288"/>
        <dbReference type="ChEBI" id="CHEBI:87824"/>
        <dbReference type="ChEBI" id="CHEBI:87825"/>
    </reaction>
</comment>
<proteinExistence type="predicted"/>
<evidence type="ECO:0000256" key="1">
    <source>
        <dbReference type="ARBA" id="ARBA00022679"/>
    </source>
</evidence>
<comment type="catalytic activity">
    <reaction evidence="3">
        <text>L-methionine sulfoximine + acetyl-CoA = N-acetyl-L-methionine sulfoximine + CoA + H(+)</text>
        <dbReference type="Rhea" id="RHEA:47660"/>
        <dbReference type="ChEBI" id="CHEBI:15378"/>
        <dbReference type="ChEBI" id="CHEBI:57287"/>
        <dbReference type="ChEBI" id="CHEBI:57288"/>
        <dbReference type="ChEBI" id="CHEBI:87826"/>
        <dbReference type="ChEBI" id="CHEBI:87827"/>
    </reaction>
</comment>
<keyword evidence="1 6" id="KW-0808">Transferase</keyword>
<dbReference type="AlphaFoldDB" id="A0A7W6CJ40"/>
<dbReference type="GO" id="GO:0102971">
    <property type="term" value="F:phosphinothricin N-acetyltransferase activity"/>
    <property type="evidence" value="ECO:0007669"/>
    <property type="project" value="UniProtKB-EC"/>
</dbReference>
<accession>A0A7W6CJ40</accession>
<dbReference type="PROSITE" id="PS51186">
    <property type="entry name" value="GNAT"/>
    <property type="match status" value="1"/>
</dbReference>
<evidence type="ECO:0000256" key="2">
    <source>
        <dbReference type="ARBA" id="ARBA00023315"/>
    </source>
</evidence>
<dbReference type="Gene3D" id="3.40.630.30">
    <property type="match status" value="1"/>
</dbReference>
<keyword evidence="7" id="KW-1185">Reference proteome</keyword>
<dbReference type="PANTHER" id="PTHR43072">
    <property type="entry name" value="N-ACETYLTRANSFERASE"/>
    <property type="match status" value="1"/>
</dbReference>
<evidence type="ECO:0000313" key="6">
    <source>
        <dbReference type="EMBL" id="MBB3956370.1"/>
    </source>
</evidence>
<keyword evidence="2 6" id="KW-0012">Acyltransferase</keyword>
<sequence>MMIRDAGRDDLAAILDIYNHAVLHTTAVWNETPGTIEERHLWFDAKHQRGFPVLAAAQDDAVLGFASYGDFRSFPGYSQTVEHSIYVAPSAHRRGIGRALLDALIARAKAAGFHAMVGGIDAGNTGSIALHRAMGFAQVGLMPQVGHKFGRWLDLAFMQKLLSDAPAPGQ</sequence>